<evidence type="ECO:0000313" key="3">
    <source>
        <dbReference type="EMBL" id="ACT49333.1"/>
    </source>
</evidence>
<dbReference type="AlphaFoldDB" id="C6X863"/>
<dbReference type="eggNOG" id="ENOG50331BH">
    <property type="taxonomic scope" value="Bacteria"/>
</dbReference>
<feature type="coiled-coil region" evidence="1">
    <location>
        <begin position="29"/>
        <end position="63"/>
    </location>
</feature>
<protein>
    <recommendedName>
        <fullName evidence="5">Transmembrane protein</fullName>
    </recommendedName>
</protein>
<organism evidence="3 4">
    <name type="scientific">Methylovorus glucosotrophus (strain SIP3-4)</name>
    <dbReference type="NCBI Taxonomy" id="582744"/>
    <lineage>
        <taxon>Bacteria</taxon>
        <taxon>Pseudomonadati</taxon>
        <taxon>Pseudomonadota</taxon>
        <taxon>Betaproteobacteria</taxon>
        <taxon>Nitrosomonadales</taxon>
        <taxon>Methylophilaceae</taxon>
        <taxon>Methylovorus</taxon>
    </lineage>
</organism>
<dbReference type="KEGG" id="mei:Msip34_0084"/>
<reference evidence="3 4" key="2">
    <citation type="journal article" date="2011" name="J. Bacteriol.">
        <title>Genomes of three methylotrophs from a single niche uncover genetic and metabolic divergence of Methylophilaceae.</title>
        <authorList>
            <person name="Lapidus A."/>
            <person name="Clum A."/>
            <person name="Labutti K."/>
            <person name="Kaluzhnaya M.G."/>
            <person name="Lim S."/>
            <person name="Beck D.A."/>
            <person name="Glavina Del Rio T."/>
            <person name="Nolan M."/>
            <person name="Mavromatis K."/>
            <person name="Huntemann M."/>
            <person name="Lucas S."/>
            <person name="Lidstrom M.E."/>
            <person name="Ivanova N."/>
            <person name="Chistoserdova L."/>
        </authorList>
    </citation>
    <scope>NUCLEOTIDE SEQUENCE [LARGE SCALE GENOMIC DNA]</scope>
    <source>
        <strain evidence="3 4">SIP3-4</strain>
    </source>
</reference>
<evidence type="ECO:0000256" key="1">
    <source>
        <dbReference type="SAM" id="Coils"/>
    </source>
</evidence>
<evidence type="ECO:0000313" key="4">
    <source>
        <dbReference type="Proteomes" id="UP000002743"/>
    </source>
</evidence>
<evidence type="ECO:0000256" key="2">
    <source>
        <dbReference type="SAM" id="Phobius"/>
    </source>
</evidence>
<evidence type="ECO:0008006" key="5">
    <source>
        <dbReference type="Google" id="ProtNLM"/>
    </source>
</evidence>
<reference evidence="4" key="1">
    <citation type="submission" date="2009-07" db="EMBL/GenBank/DDBJ databases">
        <title>Complete sequence of chromosome of Methylovorus sp. SIP3-4.</title>
        <authorList>
            <person name="Lucas S."/>
            <person name="Copeland A."/>
            <person name="Lapidus A."/>
            <person name="Glavina del Rio T."/>
            <person name="Tice H."/>
            <person name="Bruce D."/>
            <person name="Goodwin L."/>
            <person name="Pitluck S."/>
            <person name="Clum A."/>
            <person name="Larimer F."/>
            <person name="Land M."/>
            <person name="Hauser L."/>
            <person name="Kyrpides N."/>
            <person name="Mikhailova N."/>
            <person name="Kayluzhnaya M."/>
            <person name="Chistoserdova L."/>
        </authorList>
    </citation>
    <scope>NUCLEOTIDE SEQUENCE [LARGE SCALE GENOMIC DNA]</scope>
    <source>
        <strain evidence="4">SIP3-4</strain>
    </source>
</reference>
<gene>
    <name evidence="3" type="ordered locus">Msip34_0084</name>
</gene>
<proteinExistence type="predicted"/>
<keyword evidence="1" id="KW-0175">Coiled coil</keyword>
<dbReference type="EMBL" id="CP001674">
    <property type="protein sequence ID" value="ACT49333.1"/>
    <property type="molecule type" value="Genomic_DNA"/>
</dbReference>
<feature type="transmembrane region" description="Helical" evidence="2">
    <location>
        <begin position="12"/>
        <end position="33"/>
    </location>
</feature>
<dbReference type="OrthoDB" id="8527869at2"/>
<dbReference type="Proteomes" id="UP000002743">
    <property type="component" value="Chromosome"/>
</dbReference>
<accession>C6X863</accession>
<keyword evidence="2" id="KW-0472">Membrane</keyword>
<sequence length="204" mass="23354" precursor="true">MKLTRQDWSRLAYPLAGLALALIAAALLISFAYDRVTEAEQALQAQQQQLQQARSRYMASGQEKDTIVSFLPPYKALVEEGFIGEERRILWLDSIRNIHQQYKLFKITYAIGAQEPYTPPFPVDTGSFKLNRSVMQLELPMLHEGDILTFLQALRQQQRSPIIIRECELTRLRAIMDATMTPNLIAKCELDWYTLREAQPGVAP</sequence>
<dbReference type="STRING" id="582744.Msip34_0084"/>
<keyword evidence="2" id="KW-1133">Transmembrane helix</keyword>
<dbReference type="HOGENOM" id="CLU_112410_0_0_4"/>
<keyword evidence="4" id="KW-1185">Reference proteome</keyword>
<keyword evidence="2" id="KW-0812">Transmembrane</keyword>
<dbReference type="RefSeq" id="WP_015829118.1">
    <property type="nucleotide sequence ID" value="NC_012969.1"/>
</dbReference>
<name>C6X863_METGS</name>